<evidence type="ECO:0000256" key="5">
    <source>
        <dbReference type="ARBA" id="ARBA00023065"/>
    </source>
</evidence>
<feature type="transmembrane region" description="Helical" evidence="11">
    <location>
        <begin position="21"/>
        <end position="47"/>
    </location>
</feature>
<gene>
    <name evidence="12" type="ordered locus">Hoch_5766</name>
</gene>
<evidence type="ECO:0000313" key="13">
    <source>
        <dbReference type="Proteomes" id="UP000001880"/>
    </source>
</evidence>
<keyword evidence="4 11" id="KW-1133">Transmembrane helix</keyword>
<dbReference type="GO" id="GO:0034707">
    <property type="term" value="C:chloride channel complex"/>
    <property type="evidence" value="ECO:0007669"/>
    <property type="project" value="UniProtKB-KW"/>
</dbReference>
<feature type="transmembrane region" description="Helical" evidence="11">
    <location>
        <begin position="250"/>
        <end position="271"/>
    </location>
</feature>
<accession>D0LH98</accession>
<keyword evidence="3 11" id="KW-0812">Transmembrane</keyword>
<evidence type="ECO:0000256" key="2">
    <source>
        <dbReference type="ARBA" id="ARBA00022448"/>
    </source>
</evidence>
<dbReference type="InterPro" id="IPR050368">
    <property type="entry name" value="ClC-type_chloride_channel"/>
</dbReference>
<dbReference type="eggNOG" id="COG0038">
    <property type="taxonomic scope" value="Bacteria"/>
</dbReference>
<evidence type="ECO:0000256" key="4">
    <source>
        <dbReference type="ARBA" id="ARBA00022989"/>
    </source>
</evidence>
<dbReference type="AlphaFoldDB" id="D0LH98"/>
<keyword evidence="13" id="KW-1185">Reference proteome</keyword>
<dbReference type="PANTHER" id="PTHR43427">
    <property type="entry name" value="CHLORIDE CHANNEL PROTEIN CLC-E"/>
    <property type="match status" value="1"/>
</dbReference>
<dbReference type="SUPFAM" id="SSF81340">
    <property type="entry name" value="Clc chloride channel"/>
    <property type="match status" value="1"/>
</dbReference>
<protein>
    <submittedName>
        <fullName evidence="12">Cl-channel voltage-gated family protein</fullName>
    </submittedName>
</protein>
<dbReference type="CDD" id="cd00400">
    <property type="entry name" value="Voltage_gated_ClC"/>
    <property type="match status" value="1"/>
</dbReference>
<dbReference type="PRINTS" id="PR00762">
    <property type="entry name" value="CLCHANNEL"/>
</dbReference>
<feature type="compositionally biased region" description="Acidic residues" evidence="10">
    <location>
        <begin position="481"/>
        <end position="492"/>
    </location>
</feature>
<dbReference type="STRING" id="502025.Hoch_5766"/>
<feature type="transmembrane region" description="Helical" evidence="11">
    <location>
        <begin position="362"/>
        <end position="381"/>
    </location>
</feature>
<dbReference type="OrthoDB" id="5501688at2"/>
<dbReference type="RefSeq" id="WP_012830835.1">
    <property type="nucleotide sequence ID" value="NC_013440.1"/>
</dbReference>
<evidence type="ECO:0000256" key="8">
    <source>
        <dbReference type="ARBA" id="ARBA00023214"/>
    </source>
</evidence>
<feature type="transmembrane region" description="Helical" evidence="11">
    <location>
        <begin position="426"/>
        <end position="445"/>
    </location>
</feature>
<dbReference type="PANTHER" id="PTHR43427:SF6">
    <property type="entry name" value="CHLORIDE CHANNEL PROTEIN CLC-E"/>
    <property type="match status" value="1"/>
</dbReference>
<keyword evidence="6 11" id="KW-0472">Membrane</keyword>
<keyword evidence="2" id="KW-0813">Transport</keyword>
<dbReference type="Proteomes" id="UP000001880">
    <property type="component" value="Chromosome"/>
</dbReference>
<dbReference type="InterPro" id="IPR001807">
    <property type="entry name" value="ClC"/>
</dbReference>
<dbReference type="Pfam" id="PF00654">
    <property type="entry name" value="Voltage_CLC"/>
    <property type="match status" value="1"/>
</dbReference>
<feature type="compositionally biased region" description="Acidic residues" evidence="10">
    <location>
        <begin position="499"/>
        <end position="511"/>
    </location>
</feature>
<keyword evidence="5" id="KW-0406">Ion transport</keyword>
<dbReference type="GO" id="GO:0005254">
    <property type="term" value="F:chloride channel activity"/>
    <property type="evidence" value="ECO:0007669"/>
    <property type="project" value="UniProtKB-KW"/>
</dbReference>
<evidence type="ECO:0000256" key="3">
    <source>
        <dbReference type="ARBA" id="ARBA00022692"/>
    </source>
</evidence>
<dbReference type="EMBL" id="CP001804">
    <property type="protein sequence ID" value="ACY18243.1"/>
    <property type="molecule type" value="Genomic_DNA"/>
</dbReference>
<evidence type="ECO:0000256" key="9">
    <source>
        <dbReference type="ARBA" id="ARBA00023303"/>
    </source>
</evidence>
<keyword evidence="8" id="KW-0868">Chloride</keyword>
<proteinExistence type="predicted"/>
<evidence type="ECO:0000313" key="12">
    <source>
        <dbReference type="EMBL" id="ACY18243.1"/>
    </source>
</evidence>
<name>D0LH98_HALO1</name>
<evidence type="ECO:0000256" key="10">
    <source>
        <dbReference type="SAM" id="MobiDB-lite"/>
    </source>
</evidence>
<feature type="region of interest" description="Disordered" evidence="10">
    <location>
        <begin position="452"/>
        <end position="511"/>
    </location>
</feature>
<evidence type="ECO:0000256" key="6">
    <source>
        <dbReference type="ARBA" id="ARBA00023136"/>
    </source>
</evidence>
<evidence type="ECO:0000256" key="11">
    <source>
        <dbReference type="SAM" id="Phobius"/>
    </source>
</evidence>
<keyword evidence="9" id="KW-0407">Ion channel</keyword>
<feature type="transmembrane region" description="Helical" evidence="11">
    <location>
        <begin position="393"/>
        <end position="420"/>
    </location>
</feature>
<feature type="transmembrane region" description="Helical" evidence="11">
    <location>
        <begin position="291"/>
        <end position="316"/>
    </location>
</feature>
<evidence type="ECO:0000256" key="1">
    <source>
        <dbReference type="ARBA" id="ARBA00004141"/>
    </source>
</evidence>
<feature type="transmembrane region" description="Helical" evidence="11">
    <location>
        <begin position="180"/>
        <end position="204"/>
    </location>
</feature>
<dbReference type="Gene3D" id="1.10.3080.10">
    <property type="entry name" value="Clc chloride channel"/>
    <property type="match status" value="1"/>
</dbReference>
<reference evidence="12 13" key="1">
    <citation type="journal article" date="2010" name="Stand. Genomic Sci.">
        <title>Complete genome sequence of Haliangium ochraceum type strain (SMP-2).</title>
        <authorList>
            <consortium name="US DOE Joint Genome Institute (JGI-PGF)"/>
            <person name="Ivanova N."/>
            <person name="Daum C."/>
            <person name="Lang E."/>
            <person name="Abt B."/>
            <person name="Kopitz M."/>
            <person name="Saunders E."/>
            <person name="Lapidus A."/>
            <person name="Lucas S."/>
            <person name="Glavina Del Rio T."/>
            <person name="Nolan M."/>
            <person name="Tice H."/>
            <person name="Copeland A."/>
            <person name="Cheng J.F."/>
            <person name="Chen F."/>
            <person name="Bruce D."/>
            <person name="Goodwin L."/>
            <person name="Pitluck S."/>
            <person name="Mavromatis K."/>
            <person name="Pati A."/>
            <person name="Mikhailova N."/>
            <person name="Chen A."/>
            <person name="Palaniappan K."/>
            <person name="Land M."/>
            <person name="Hauser L."/>
            <person name="Chang Y.J."/>
            <person name="Jeffries C.D."/>
            <person name="Detter J.C."/>
            <person name="Brettin T."/>
            <person name="Rohde M."/>
            <person name="Goker M."/>
            <person name="Bristow J."/>
            <person name="Markowitz V."/>
            <person name="Eisen J.A."/>
            <person name="Hugenholtz P."/>
            <person name="Kyrpides N.C."/>
            <person name="Klenk H.P."/>
        </authorList>
    </citation>
    <scope>NUCLEOTIDE SEQUENCE [LARGE SCALE GENOMIC DNA]</scope>
    <source>
        <strain evidence="13">DSM 14365 / CIP 107738 / JCM 11303 / AJ 13395 / SMP-2</strain>
    </source>
</reference>
<dbReference type="InterPro" id="IPR014743">
    <property type="entry name" value="Cl-channel_core"/>
</dbReference>
<organism evidence="12 13">
    <name type="scientific">Haliangium ochraceum (strain DSM 14365 / JCM 11303 / SMP-2)</name>
    <dbReference type="NCBI Taxonomy" id="502025"/>
    <lineage>
        <taxon>Bacteria</taxon>
        <taxon>Pseudomonadati</taxon>
        <taxon>Myxococcota</taxon>
        <taxon>Polyangia</taxon>
        <taxon>Haliangiales</taxon>
        <taxon>Kofleriaceae</taxon>
        <taxon>Haliangium</taxon>
    </lineage>
</organism>
<feature type="transmembrane region" description="Helical" evidence="11">
    <location>
        <begin position="67"/>
        <end position="86"/>
    </location>
</feature>
<comment type="subcellular location">
    <subcellularLocation>
        <location evidence="1">Membrane</location>
        <topology evidence="1">Multi-pass membrane protein</topology>
    </subcellularLocation>
</comment>
<dbReference type="KEGG" id="hoh:Hoch_5766"/>
<sequence length="511" mass="53323">MGQLFKRLDQEQKALHDSWENIVRLMVVVVVMSIFIWALCSALRWIVHLGTDHFFHYLTVHENELHAPLLLLGVLLAGGFATGALMRLPGWEKTSGDGIDVALDNFHCTYEHEEDDPQPRFDRPAFSLALKKAATTALTLGTGGSGGLEAPVVVAGEAVGAGWGRVFRARTEAELRTYQLSGIAAAVATLLGTPFTAALFAIEIAYGDRIIYRKLAYALLASMVAYVLNKRILGASMLFEAPPHAYDYTVSEYGITALVAVAVSAPIAIGFGRLMQQTGALVARVDPLYRVAVGALGCGLVAVGLWKGLGIAPYHVLGMGEHTLTELLDPSENASALFLLAALVGKMLTTGFTISAGGSAGLLIPSMFLGGVSGALTAKGLEAVGLVAADAETAIFVIVGIASALVAVIGVPMAAIALVLEVFGPAYGPPTALACGVTYVLTLRIKVYGAQRRSPNPDADETGAAPDVRALRPELAPGAPGDDDSGDDDDDGGGGGDENRDDDGGDEDARA</sequence>
<keyword evidence="7" id="KW-0869">Chloride channel</keyword>
<dbReference type="HOGENOM" id="CLU_532929_0_0_7"/>
<evidence type="ECO:0000256" key="7">
    <source>
        <dbReference type="ARBA" id="ARBA00023173"/>
    </source>
</evidence>